<keyword evidence="1" id="KW-0560">Oxidoreductase</keyword>
<dbReference type="InterPro" id="IPR017938">
    <property type="entry name" value="Riboflavin_synthase-like_b-brl"/>
</dbReference>
<dbReference type="InterPro" id="IPR017927">
    <property type="entry name" value="FAD-bd_FR_type"/>
</dbReference>
<dbReference type="PRINTS" id="PR00410">
    <property type="entry name" value="PHEHYDRXLASE"/>
</dbReference>
<dbReference type="InterPro" id="IPR001433">
    <property type="entry name" value="OxRdtase_FAD/NAD-bd"/>
</dbReference>
<dbReference type="GO" id="GO:0008218">
    <property type="term" value="P:bioluminescence"/>
    <property type="evidence" value="ECO:0007669"/>
    <property type="project" value="UniProtKB-KW"/>
</dbReference>
<dbReference type="Gene3D" id="3.40.50.80">
    <property type="entry name" value="Nucleotide-binding domain of ferredoxin-NADP reductase (FNR) module"/>
    <property type="match status" value="1"/>
</dbReference>
<dbReference type="PANTHER" id="PTHR47354">
    <property type="entry name" value="NADH OXIDOREDUCTASE HCR"/>
    <property type="match status" value="1"/>
</dbReference>
<dbReference type="EMBL" id="PQWY01000021">
    <property type="protein sequence ID" value="PPK28850.1"/>
    <property type="molecule type" value="Genomic_DNA"/>
</dbReference>
<dbReference type="Pfam" id="PF00175">
    <property type="entry name" value="NAD_binding_1"/>
    <property type="match status" value="1"/>
</dbReference>
<evidence type="ECO:0000313" key="5">
    <source>
        <dbReference type="Proteomes" id="UP000239239"/>
    </source>
</evidence>
<proteinExistence type="inferred from homology"/>
<dbReference type="PROSITE" id="PS51384">
    <property type="entry name" value="FAD_FR"/>
    <property type="match status" value="1"/>
</dbReference>
<keyword evidence="2" id="KW-0455">Luminescence</keyword>
<protein>
    <submittedName>
        <fullName evidence="4">NAD(P)H-flavin reductase</fullName>
    </submittedName>
</protein>
<dbReference type="Gene3D" id="2.40.30.10">
    <property type="entry name" value="Translation factors"/>
    <property type="match status" value="1"/>
</dbReference>
<name>A0A2S6EUN5_LEGPN</name>
<accession>A0A2S6EUN5</accession>
<comment type="caution">
    <text evidence="4">The sequence shown here is derived from an EMBL/GenBank/DDBJ whole genome shotgun (WGS) entry which is preliminary data.</text>
</comment>
<evidence type="ECO:0000313" key="4">
    <source>
        <dbReference type="EMBL" id="PPK28850.1"/>
    </source>
</evidence>
<dbReference type="SUPFAM" id="SSF63380">
    <property type="entry name" value="Riboflavin synthase domain-like"/>
    <property type="match status" value="1"/>
</dbReference>
<sequence>MVLIGIKIMTDKIIQAQVEDISPLTDSIVRLVLMPDEYVDYQAGQYLQILFAEDAFSYSIANAPLGSHRYELHIRHSQDNDYHQSLLAHIKQYGALQLRLPLGECSIDKLHPQKPILFIAGGTGFAPIKAMIEQLLANSDTRPFELFWGARSQSDLYMDEKVRSWRSHASHFQYFSLLSDKSEDTLASRVLARHSNVLRDWQIVISGPFDMVYSTRDILLGYGVSPTQMFSDAFSFESKSDDPKN</sequence>
<gene>
    <name evidence="4" type="ORF">C3928_15535</name>
</gene>
<comment type="similarity">
    <text evidence="3">Belongs to the Fre/LuxG FAD/NAD(P) flavoprotein oxidoreductase family.</text>
</comment>
<dbReference type="GO" id="GO:0016491">
    <property type="term" value="F:oxidoreductase activity"/>
    <property type="evidence" value="ECO:0007669"/>
    <property type="project" value="UniProtKB-KW"/>
</dbReference>
<dbReference type="Proteomes" id="UP000239239">
    <property type="component" value="Unassembled WGS sequence"/>
</dbReference>
<dbReference type="AlphaFoldDB" id="A0A2S6EUN5"/>
<evidence type="ECO:0000256" key="3">
    <source>
        <dbReference type="ARBA" id="ARBA00038177"/>
    </source>
</evidence>
<evidence type="ECO:0000256" key="2">
    <source>
        <dbReference type="ARBA" id="ARBA00023223"/>
    </source>
</evidence>
<evidence type="ECO:0000256" key="1">
    <source>
        <dbReference type="ARBA" id="ARBA00023002"/>
    </source>
</evidence>
<dbReference type="CDD" id="cd06189">
    <property type="entry name" value="flavin_oxioreductase"/>
    <property type="match status" value="1"/>
</dbReference>
<dbReference type="PANTHER" id="PTHR47354:SF7">
    <property type="entry name" value="NAD(P)H-FLAVIN REDUCTASE"/>
    <property type="match status" value="1"/>
</dbReference>
<dbReference type="InterPro" id="IPR039261">
    <property type="entry name" value="FNR_nucleotide-bd"/>
</dbReference>
<dbReference type="InterPro" id="IPR050415">
    <property type="entry name" value="MRET"/>
</dbReference>
<reference evidence="4 5" key="1">
    <citation type="submission" date="2018-02" db="EMBL/GenBank/DDBJ databases">
        <title>Draft genome sequences of four Legionella pneumophila clinical strains isolated in Ontario.</title>
        <authorList>
            <person name="Fortuna A."/>
            <person name="Ramnarine R."/>
            <person name="Li A."/>
            <person name="Frantz C."/>
            <person name="Mallo G."/>
        </authorList>
    </citation>
    <scope>NUCLEOTIDE SEQUENCE [LARGE SCALE GENOMIC DNA]</scope>
    <source>
        <strain evidence="4 5">LG61</strain>
    </source>
</reference>
<dbReference type="OrthoDB" id="9806195at2"/>
<dbReference type="SUPFAM" id="SSF52343">
    <property type="entry name" value="Ferredoxin reductase-like, C-terminal NADP-linked domain"/>
    <property type="match status" value="1"/>
</dbReference>
<organism evidence="4 5">
    <name type="scientific">Legionella pneumophila</name>
    <dbReference type="NCBI Taxonomy" id="446"/>
    <lineage>
        <taxon>Bacteria</taxon>
        <taxon>Pseudomonadati</taxon>
        <taxon>Pseudomonadota</taxon>
        <taxon>Gammaproteobacteria</taxon>
        <taxon>Legionellales</taxon>
        <taxon>Legionellaceae</taxon>
        <taxon>Legionella</taxon>
    </lineage>
</organism>